<gene>
    <name evidence="1" type="ORF">AVEN_187643_1</name>
</gene>
<protein>
    <submittedName>
        <fullName evidence="1">Uncharacterized protein</fullName>
    </submittedName>
</protein>
<feature type="non-terminal residue" evidence="1">
    <location>
        <position position="1"/>
    </location>
</feature>
<comment type="caution">
    <text evidence="1">The sequence shown here is derived from an EMBL/GenBank/DDBJ whole genome shotgun (WGS) entry which is preliminary data.</text>
</comment>
<dbReference type="AlphaFoldDB" id="A0A4Y2Q6K0"/>
<organism evidence="1 2">
    <name type="scientific">Araneus ventricosus</name>
    <name type="common">Orbweaver spider</name>
    <name type="synonym">Epeira ventricosa</name>
    <dbReference type="NCBI Taxonomy" id="182803"/>
    <lineage>
        <taxon>Eukaryota</taxon>
        <taxon>Metazoa</taxon>
        <taxon>Ecdysozoa</taxon>
        <taxon>Arthropoda</taxon>
        <taxon>Chelicerata</taxon>
        <taxon>Arachnida</taxon>
        <taxon>Araneae</taxon>
        <taxon>Araneomorphae</taxon>
        <taxon>Entelegynae</taxon>
        <taxon>Araneoidea</taxon>
        <taxon>Araneidae</taxon>
        <taxon>Araneus</taxon>
    </lineage>
</organism>
<accession>A0A4Y2Q6K0</accession>
<reference evidence="1 2" key="1">
    <citation type="journal article" date="2019" name="Sci. Rep.">
        <title>Orb-weaving spider Araneus ventricosus genome elucidates the spidroin gene catalogue.</title>
        <authorList>
            <person name="Kono N."/>
            <person name="Nakamura H."/>
            <person name="Ohtoshi R."/>
            <person name="Moran D.A.P."/>
            <person name="Shinohara A."/>
            <person name="Yoshida Y."/>
            <person name="Fujiwara M."/>
            <person name="Mori M."/>
            <person name="Tomita M."/>
            <person name="Arakawa K."/>
        </authorList>
    </citation>
    <scope>NUCLEOTIDE SEQUENCE [LARGE SCALE GENOMIC DNA]</scope>
</reference>
<keyword evidence="2" id="KW-1185">Reference proteome</keyword>
<dbReference type="EMBL" id="BGPR01012946">
    <property type="protein sequence ID" value="GBN58510.1"/>
    <property type="molecule type" value="Genomic_DNA"/>
</dbReference>
<evidence type="ECO:0000313" key="2">
    <source>
        <dbReference type="Proteomes" id="UP000499080"/>
    </source>
</evidence>
<sequence>VSYGGESVCPLLYAPAACVHNITASENRKSCPLSKERFCSTSQGVQHHTNGGSPGHRRFNVFKSLKVGSGERKNPIAEGTSPTMKALNVIPTINNTSFTL</sequence>
<name>A0A4Y2Q6K0_ARAVE</name>
<dbReference type="Proteomes" id="UP000499080">
    <property type="component" value="Unassembled WGS sequence"/>
</dbReference>
<evidence type="ECO:0000313" key="1">
    <source>
        <dbReference type="EMBL" id="GBN58510.1"/>
    </source>
</evidence>
<proteinExistence type="predicted"/>